<comment type="subcellular location">
    <subcellularLocation>
        <location evidence="2">Nucleus</location>
    </subcellularLocation>
</comment>
<comment type="similarity">
    <text evidence="3">Belongs to the HARBI1 family.</text>
</comment>
<evidence type="ECO:0000313" key="10">
    <source>
        <dbReference type="Proteomes" id="UP001219518"/>
    </source>
</evidence>
<comment type="caution">
    <text evidence="9">The sequence shown here is derived from an EMBL/GenBank/DDBJ whole genome shotgun (WGS) entry which is preliminary data.</text>
</comment>
<dbReference type="InterPro" id="IPR045249">
    <property type="entry name" value="HARBI1-like"/>
</dbReference>
<reference evidence="9" key="2">
    <citation type="journal article" date="2023" name="BMC Genomics">
        <title>Pest status, molecular evolution, and epigenetic factors derived from the genome assembly of Frankliniella fusca, a thysanopteran phytovirus vector.</title>
        <authorList>
            <person name="Catto M.A."/>
            <person name="Labadie P.E."/>
            <person name="Jacobson A.L."/>
            <person name="Kennedy G.G."/>
            <person name="Srinivasan R."/>
            <person name="Hunt B.G."/>
        </authorList>
    </citation>
    <scope>NUCLEOTIDE SEQUENCE</scope>
    <source>
        <strain evidence="9">PL_HMW_Pooled</strain>
    </source>
</reference>
<keyword evidence="5" id="KW-0479">Metal-binding</keyword>
<accession>A0AAE1HSD6</accession>
<evidence type="ECO:0000313" key="9">
    <source>
        <dbReference type="EMBL" id="KAK3926606.1"/>
    </source>
</evidence>
<evidence type="ECO:0000259" key="8">
    <source>
        <dbReference type="Pfam" id="PF13359"/>
    </source>
</evidence>
<keyword evidence="6" id="KW-0378">Hydrolase</keyword>
<dbReference type="InterPro" id="IPR027806">
    <property type="entry name" value="HARBI1_dom"/>
</dbReference>
<evidence type="ECO:0000256" key="6">
    <source>
        <dbReference type="ARBA" id="ARBA00022801"/>
    </source>
</evidence>
<dbReference type="GO" id="GO:0004518">
    <property type="term" value="F:nuclease activity"/>
    <property type="evidence" value="ECO:0007669"/>
    <property type="project" value="UniProtKB-KW"/>
</dbReference>
<dbReference type="GO" id="GO:0016787">
    <property type="term" value="F:hydrolase activity"/>
    <property type="evidence" value="ECO:0007669"/>
    <property type="project" value="UniProtKB-KW"/>
</dbReference>
<keyword evidence="4" id="KW-0540">Nuclease</keyword>
<sequence length="226" mass="25405">MVMCDAQYRFTYVDVGSYGSQHDSSIFSASEFGRDLLSGNLVPEAQPLPMRDNPRYPFWLVADQAFPLSQHILRPYPGKNLTEAHRVFNYRLSRARRCIDNAFGILVARWRLLRSRFQALPDTTGTYVKACITLHNFVMTTQKEGTSMYCPANYVDQEDDNGAFIPGAWRAGAIPEGQPLFLDIGRVGGNNPGVVLQGMRDTVANYFTSDDGAVEWQLKAVYAGYR</sequence>
<protein>
    <submittedName>
        <fullName evidence="9">Protein ALP1-like</fullName>
    </submittedName>
</protein>
<evidence type="ECO:0000256" key="1">
    <source>
        <dbReference type="ARBA" id="ARBA00001968"/>
    </source>
</evidence>
<evidence type="ECO:0000256" key="4">
    <source>
        <dbReference type="ARBA" id="ARBA00022722"/>
    </source>
</evidence>
<dbReference type="PANTHER" id="PTHR22930">
    <property type="match status" value="1"/>
</dbReference>
<evidence type="ECO:0000256" key="2">
    <source>
        <dbReference type="ARBA" id="ARBA00004123"/>
    </source>
</evidence>
<proteinExistence type="inferred from homology"/>
<evidence type="ECO:0000256" key="5">
    <source>
        <dbReference type="ARBA" id="ARBA00022723"/>
    </source>
</evidence>
<dbReference type="EMBL" id="JAHWGI010001269">
    <property type="protein sequence ID" value="KAK3926606.1"/>
    <property type="molecule type" value="Genomic_DNA"/>
</dbReference>
<organism evidence="9 10">
    <name type="scientific">Frankliniella fusca</name>
    <dbReference type="NCBI Taxonomy" id="407009"/>
    <lineage>
        <taxon>Eukaryota</taxon>
        <taxon>Metazoa</taxon>
        <taxon>Ecdysozoa</taxon>
        <taxon>Arthropoda</taxon>
        <taxon>Hexapoda</taxon>
        <taxon>Insecta</taxon>
        <taxon>Pterygota</taxon>
        <taxon>Neoptera</taxon>
        <taxon>Paraneoptera</taxon>
        <taxon>Thysanoptera</taxon>
        <taxon>Terebrantia</taxon>
        <taxon>Thripoidea</taxon>
        <taxon>Thripidae</taxon>
        <taxon>Frankliniella</taxon>
    </lineage>
</organism>
<reference evidence="9" key="1">
    <citation type="submission" date="2021-07" db="EMBL/GenBank/DDBJ databases">
        <authorList>
            <person name="Catto M.A."/>
            <person name="Jacobson A."/>
            <person name="Kennedy G."/>
            <person name="Labadie P."/>
            <person name="Hunt B.G."/>
            <person name="Srinivasan R."/>
        </authorList>
    </citation>
    <scope>NUCLEOTIDE SEQUENCE</scope>
    <source>
        <strain evidence="9">PL_HMW_Pooled</strain>
        <tissue evidence="9">Head</tissue>
    </source>
</reference>
<dbReference type="Proteomes" id="UP001219518">
    <property type="component" value="Unassembled WGS sequence"/>
</dbReference>
<evidence type="ECO:0000256" key="7">
    <source>
        <dbReference type="ARBA" id="ARBA00023242"/>
    </source>
</evidence>
<dbReference type="GO" id="GO:0046872">
    <property type="term" value="F:metal ion binding"/>
    <property type="evidence" value="ECO:0007669"/>
    <property type="project" value="UniProtKB-KW"/>
</dbReference>
<evidence type="ECO:0000256" key="3">
    <source>
        <dbReference type="ARBA" id="ARBA00006958"/>
    </source>
</evidence>
<dbReference type="Pfam" id="PF13359">
    <property type="entry name" value="DDE_Tnp_4"/>
    <property type="match status" value="1"/>
</dbReference>
<keyword evidence="7" id="KW-0539">Nucleus</keyword>
<dbReference type="GO" id="GO:0005634">
    <property type="term" value="C:nucleus"/>
    <property type="evidence" value="ECO:0007669"/>
    <property type="project" value="UniProtKB-SubCell"/>
</dbReference>
<gene>
    <name evidence="9" type="ORF">KUF71_014942</name>
</gene>
<name>A0AAE1HSD6_9NEOP</name>
<comment type="cofactor">
    <cofactor evidence="1">
        <name>a divalent metal cation</name>
        <dbReference type="ChEBI" id="CHEBI:60240"/>
    </cofactor>
</comment>
<feature type="domain" description="DDE Tnp4" evidence="8">
    <location>
        <begin position="2"/>
        <end position="136"/>
    </location>
</feature>
<dbReference type="PANTHER" id="PTHR22930:SF269">
    <property type="entry name" value="NUCLEASE HARBI1-LIKE PROTEIN"/>
    <property type="match status" value="1"/>
</dbReference>
<dbReference type="AlphaFoldDB" id="A0AAE1HSD6"/>
<keyword evidence="10" id="KW-1185">Reference proteome</keyword>